<proteinExistence type="predicted"/>
<protein>
    <submittedName>
        <fullName evidence="1">Uncharacterized protein</fullName>
    </submittedName>
</protein>
<organism evidence="1 2">
    <name type="scientific">Trifolium medium</name>
    <dbReference type="NCBI Taxonomy" id="97028"/>
    <lineage>
        <taxon>Eukaryota</taxon>
        <taxon>Viridiplantae</taxon>
        <taxon>Streptophyta</taxon>
        <taxon>Embryophyta</taxon>
        <taxon>Tracheophyta</taxon>
        <taxon>Spermatophyta</taxon>
        <taxon>Magnoliopsida</taxon>
        <taxon>eudicotyledons</taxon>
        <taxon>Gunneridae</taxon>
        <taxon>Pentapetalae</taxon>
        <taxon>rosids</taxon>
        <taxon>fabids</taxon>
        <taxon>Fabales</taxon>
        <taxon>Fabaceae</taxon>
        <taxon>Papilionoideae</taxon>
        <taxon>50 kb inversion clade</taxon>
        <taxon>NPAAA clade</taxon>
        <taxon>Hologalegina</taxon>
        <taxon>IRL clade</taxon>
        <taxon>Trifolieae</taxon>
        <taxon>Trifolium</taxon>
    </lineage>
</organism>
<feature type="non-terminal residue" evidence="1">
    <location>
        <position position="108"/>
    </location>
</feature>
<sequence length="108" mass="12474">HNLEKQLAQSNFKGKDALNHAQDLDTMELYSRAKGQEKEILSLREQIAVSCMKELQLLNEKCKLEREFSELRMAIDDKQNEAITSASNDLARRKGYLEENLKLAHDLK</sequence>
<dbReference type="Proteomes" id="UP000265520">
    <property type="component" value="Unassembled WGS sequence"/>
</dbReference>
<dbReference type="AlphaFoldDB" id="A0A392NZ01"/>
<evidence type="ECO:0000313" key="2">
    <source>
        <dbReference type="Proteomes" id="UP000265520"/>
    </source>
</evidence>
<dbReference type="EMBL" id="LXQA010057189">
    <property type="protein sequence ID" value="MCI04987.1"/>
    <property type="molecule type" value="Genomic_DNA"/>
</dbReference>
<comment type="caution">
    <text evidence="1">The sequence shown here is derived from an EMBL/GenBank/DDBJ whole genome shotgun (WGS) entry which is preliminary data.</text>
</comment>
<dbReference type="PANTHER" id="PTHR31149">
    <property type="entry name" value="EXPRESSED PROTEIN"/>
    <property type="match status" value="1"/>
</dbReference>
<feature type="non-terminal residue" evidence="1">
    <location>
        <position position="1"/>
    </location>
</feature>
<name>A0A392NZ01_9FABA</name>
<accession>A0A392NZ01</accession>
<reference evidence="1 2" key="1">
    <citation type="journal article" date="2018" name="Front. Plant Sci.">
        <title>Red Clover (Trifolium pratense) and Zigzag Clover (T. medium) - A Picture of Genomic Similarities and Differences.</title>
        <authorList>
            <person name="Dluhosova J."/>
            <person name="Istvanek J."/>
            <person name="Nedelnik J."/>
            <person name="Repkova J."/>
        </authorList>
    </citation>
    <scope>NUCLEOTIDE SEQUENCE [LARGE SCALE GENOMIC DNA]</scope>
    <source>
        <strain evidence="2">cv. 10/8</strain>
        <tissue evidence="1">Leaf</tissue>
    </source>
</reference>
<dbReference type="GO" id="GO:0005886">
    <property type="term" value="C:plasma membrane"/>
    <property type="evidence" value="ECO:0007669"/>
    <property type="project" value="TreeGrafter"/>
</dbReference>
<dbReference type="PANTHER" id="PTHR31149:SF7">
    <property type="entry name" value="EXPRESSED PROTEIN"/>
    <property type="match status" value="1"/>
</dbReference>
<keyword evidence="2" id="KW-1185">Reference proteome</keyword>
<evidence type="ECO:0000313" key="1">
    <source>
        <dbReference type="EMBL" id="MCI04987.1"/>
    </source>
</evidence>